<dbReference type="Gene3D" id="3.40.50.300">
    <property type="entry name" value="P-loop containing nucleotide triphosphate hydrolases"/>
    <property type="match status" value="4"/>
</dbReference>
<dbReference type="InterPro" id="IPR014016">
    <property type="entry name" value="UvrD-like_ATP-bd"/>
</dbReference>
<dbReference type="STRING" id="123214.PERMA_0293"/>
<dbReference type="Pfam" id="PF12705">
    <property type="entry name" value="PDDEXK_1"/>
    <property type="match status" value="1"/>
</dbReference>
<dbReference type="GO" id="GO:0003677">
    <property type="term" value="F:DNA binding"/>
    <property type="evidence" value="ECO:0007669"/>
    <property type="project" value="UniProtKB-KW"/>
</dbReference>
<sequence>MERINYIASAGTGKTYTLVEKIVDEYIIRKRINIDQVFVSTFTEKAASELKSRIYARIKEKIYENQKNPDQLKLLFSNFRNVQHSYIGTIHSLLLRILKANPDKSGITEDIKVIDDLQQEALFFESFEIFLEKNRERAGILANYFSGKNQIYTVFKNIYANLWKIERYRKESIEEREGYIKRLKEKALKLLDDFIKDHYRDFVDSQEFLKTDLKDIYTKIKQERFTQIKVEKNKNFPKLLKHKNVKNHRSLKSLDKEKVLELEDQLINTLEELRNNALYLNFLIILDNFDEFLQIFEEKKRENHLITYSDIILRSKEIFLRYPDLLEEYRERFKAFFIDEFQDTDQIQTDIIRMLSERSDLIVFGDPKQCIYEWRSADLYNYISFTEDFEERTLNVCYRSGPSLVGFFNLFFVENDFLNRDYSNRKVKELYHLEEKYIPELFYSSEKSLDITDPVEIVKTESDTEPVALAEKIKQLLNSGYSPEDILVLFRSRSKTDRYIQELRKSNIPFISFLSSNFYNSVEVITVLNILKLIQYPYDQLTLLKVLKSPVFSFSDKEIYQIRNDLYIDRIPQLKEIKRLEEIKDSLNISQILDRVYRDLPVLEIFSLYPDGKQKVANLEKLKFIADRLEGENFQLRDFIQFLEDNRYKDEEDALITTDDRFVKVMTMHRSKGLEAKVVIIPGLSERINRSTNGFFTVEDEIMVRIRDDYNREVARTLNFDEEKVKRKIYLEEKRLLYVAFTRAKERLILFYSGSKGYMNEIETVIERINGKEVTVYTQDRKPVSFKLEIKMTEPSGISNNIRYWSDIIKRQDRNIMEKLKLLKDEEEGRKEEFEKAVSAKIFTTVSALIDEKNEKSVVEEFQISEDDSLKERDIPVETGIIVHKILEYFSFPEDLKEAENEIEELFERFSGLITEDNRDKVRDISLEKLKRFIRSDAYKDISSSRIIFREMPFTLKEGGRYIEGKIDIVYEKNGVIYVGDYKTGRIKDEEKYRPQERYYTEVIKKIFPDREMKFRFIYLI</sequence>
<keyword evidence="1" id="KW-0540">Nuclease</keyword>
<dbReference type="RefSeq" id="WP_012675759.1">
    <property type="nucleotide sequence ID" value="NC_012440.1"/>
</dbReference>
<accession>C0QTS0</accession>
<dbReference type="OrthoDB" id="9810135at2"/>
<dbReference type="InterPro" id="IPR014017">
    <property type="entry name" value="DNA_helicase_UvrD-like_C"/>
</dbReference>
<feature type="domain" description="UvrD-like helicase C-terminal" evidence="16">
    <location>
        <begin position="408"/>
        <end position="673"/>
    </location>
</feature>
<dbReference type="InterPro" id="IPR011604">
    <property type="entry name" value="PDDEXK-like_dom_sf"/>
</dbReference>
<evidence type="ECO:0000256" key="13">
    <source>
        <dbReference type="ARBA" id="ARBA00048988"/>
    </source>
</evidence>
<keyword evidence="7 14" id="KW-0067">ATP-binding</keyword>
<dbReference type="AlphaFoldDB" id="C0QTS0"/>
<dbReference type="GO" id="GO:0000725">
    <property type="term" value="P:recombinational repair"/>
    <property type="evidence" value="ECO:0007669"/>
    <property type="project" value="TreeGrafter"/>
</dbReference>
<keyword evidence="8" id="KW-0238">DNA-binding</keyword>
<feature type="domain" description="UvrD-like helicase ATP-binding" evidence="15">
    <location>
        <begin position="1"/>
        <end position="401"/>
    </location>
</feature>
<protein>
    <recommendedName>
        <fullName evidence="12">DNA 3'-5' helicase</fullName>
        <ecNumber evidence="12">5.6.2.4</ecNumber>
    </recommendedName>
</protein>
<evidence type="ECO:0000256" key="4">
    <source>
        <dbReference type="ARBA" id="ARBA00022801"/>
    </source>
</evidence>
<keyword evidence="2 14" id="KW-0547">Nucleotide-binding</keyword>
<dbReference type="Gene3D" id="3.90.320.10">
    <property type="match status" value="1"/>
</dbReference>
<dbReference type="PaxDb" id="123214-PERMA_0293"/>
<keyword evidence="3" id="KW-0227">DNA damage</keyword>
<feature type="binding site" evidence="14">
    <location>
        <begin position="8"/>
        <end position="15"/>
    </location>
    <ligand>
        <name>ATP</name>
        <dbReference type="ChEBI" id="CHEBI:30616"/>
    </ligand>
</feature>
<dbReference type="InterPro" id="IPR027417">
    <property type="entry name" value="P-loop_NTPase"/>
</dbReference>
<dbReference type="KEGG" id="pmx:PERMA_0293"/>
<evidence type="ECO:0000256" key="7">
    <source>
        <dbReference type="ARBA" id="ARBA00022840"/>
    </source>
</evidence>
<evidence type="ECO:0000256" key="8">
    <source>
        <dbReference type="ARBA" id="ARBA00023125"/>
    </source>
</evidence>
<organism evidence="17 18">
    <name type="scientific">Persephonella marina (strain DSM 14350 / EX-H1)</name>
    <dbReference type="NCBI Taxonomy" id="123214"/>
    <lineage>
        <taxon>Bacteria</taxon>
        <taxon>Pseudomonadati</taxon>
        <taxon>Aquificota</taxon>
        <taxon>Aquificia</taxon>
        <taxon>Aquificales</taxon>
        <taxon>Hydrogenothermaceae</taxon>
        <taxon>Persephonella</taxon>
    </lineage>
</organism>
<evidence type="ECO:0000256" key="6">
    <source>
        <dbReference type="ARBA" id="ARBA00022839"/>
    </source>
</evidence>
<evidence type="ECO:0000256" key="12">
    <source>
        <dbReference type="ARBA" id="ARBA00034808"/>
    </source>
</evidence>
<evidence type="ECO:0000256" key="1">
    <source>
        <dbReference type="ARBA" id="ARBA00022722"/>
    </source>
</evidence>
<dbReference type="GO" id="GO:0004527">
    <property type="term" value="F:exonuclease activity"/>
    <property type="evidence" value="ECO:0007669"/>
    <property type="project" value="UniProtKB-KW"/>
</dbReference>
<dbReference type="InterPro" id="IPR038726">
    <property type="entry name" value="PDDEXK_AddAB-type"/>
</dbReference>
<dbReference type="PROSITE" id="PS51198">
    <property type="entry name" value="UVRD_HELICASE_ATP_BIND"/>
    <property type="match status" value="1"/>
</dbReference>
<dbReference type="Pfam" id="PF00580">
    <property type="entry name" value="UvrD-helicase"/>
    <property type="match status" value="1"/>
</dbReference>
<dbReference type="eggNOG" id="COG1074">
    <property type="taxonomic scope" value="Bacteria"/>
</dbReference>
<dbReference type="GO" id="GO:0033202">
    <property type="term" value="C:DNA helicase complex"/>
    <property type="evidence" value="ECO:0007669"/>
    <property type="project" value="TreeGrafter"/>
</dbReference>
<keyword evidence="6" id="KW-0269">Exonuclease</keyword>
<keyword evidence="4 14" id="KW-0378">Hydrolase</keyword>
<evidence type="ECO:0000256" key="3">
    <source>
        <dbReference type="ARBA" id="ARBA00022763"/>
    </source>
</evidence>
<proteinExistence type="predicted"/>
<comment type="catalytic activity">
    <reaction evidence="11">
        <text>Couples ATP hydrolysis with the unwinding of duplex DNA by translocating in the 3'-5' direction.</text>
        <dbReference type="EC" id="5.6.2.4"/>
    </reaction>
</comment>
<dbReference type="InterPro" id="IPR011335">
    <property type="entry name" value="Restrct_endonuc-II-like"/>
</dbReference>
<evidence type="ECO:0000256" key="2">
    <source>
        <dbReference type="ARBA" id="ARBA00022741"/>
    </source>
</evidence>
<dbReference type="Pfam" id="PF13361">
    <property type="entry name" value="UvrD_C"/>
    <property type="match status" value="1"/>
</dbReference>
<evidence type="ECO:0000259" key="16">
    <source>
        <dbReference type="PROSITE" id="PS51217"/>
    </source>
</evidence>
<dbReference type="GO" id="GO:0005829">
    <property type="term" value="C:cytosol"/>
    <property type="evidence" value="ECO:0007669"/>
    <property type="project" value="TreeGrafter"/>
</dbReference>
<reference evidence="17 18" key="1">
    <citation type="journal article" date="2009" name="J. Bacteriol.">
        <title>Complete and draft genome sequences of six members of the Aquificales.</title>
        <authorList>
            <person name="Reysenbach A.L."/>
            <person name="Hamamura N."/>
            <person name="Podar M."/>
            <person name="Griffiths E."/>
            <person name="Ferreira S."/>
            <person name="Hochstein R."/>
            <person name="Heidelberg J."/>
            <person name="Johnson J."/>
            <person name="Mead D."/>
            <person name="Pohorille A."/>
            <person name="Sarmiento M."/>
            <person name="Schweighofer K."/>
            <person name="Seshadri R."/>
            <person name="Voytek M.A."/>
        </authorList>
    </citation>
    <scope>NUCLEOTIDE SEQUENCE [LARGE SCALE GENOMIC DNA]</scope>
    <source>
        <strain evidence="18">DSM 14350 / EX-H1</strain>
    </source>
</reference>
<keyword evidence="9" id="KW-0234">DNA repair</keyword>
<dbReference type="HOGENOM" id="CLU_295935_0_0_0"/>
<evidence type="ECO:0000313" key="18">
    <source>
        <dbReference type="Proteomes" id="UP000001366"/>
    </source>
</evidence>
<dbReference type="GO" id="GO:0043138">
    <property type="term" value="F:3'-5' DNA helicase activity"/>
    <property type="evidence" value="ECO:0007669"/>
    <property type="project" value="UniProtKB-EC"/>
</dbReference>
<dbReference type="SUPFAM" id="SSF52540">
    <property type="entry name" value="P-loop containing nucleoside triphosphate hydrolases"/>
    <property type="match status" value="1"/>
</dbReference>
<dbReference type="Gene3D" id="1.10.486.10">
    <property type="entry name" value="PCRA, domain 4"/>
    <property type="match status" value="2"/>
</dbReference>
<evidence type="ECO:0000256" key="9">
    <source>
        <dbReference type="ARBA" id="ARBA00023204"/>
    </source>
</evidence>
<evidence type="ECO:0000313" key="17">
    <source>
        <dbReference type="EMBL" id="ACO03520.1"/>
    </source>
</evidence>
<evidence type="ECO:0000256" key="14">
    <source>
        <dbReference type="PROSITE-ProRule" id="PRU00560"/>
    </source>
</evidence>
<dbReference type="PANTHER" id="PTHR11070:SF48">
    <property type="entry name" value="ATP-DEPENDENT HELICASE_NUCLEASE SUBUNIT A"/>
    <property type="match status" value="1"/>
</dbReference>
<comment type="catalytic activity">
    <reaction evidence="13">
        <text>ATP + H2O = ADP + phosphate + H(+)</text>
        <dbReference type="Rhea" id="RHEA:13065"/>
        <dbReference type="ChEBI" id="CHEBI:15377"/>
        <dbReference type="ChEBI" id="CHEBI:15378"/>
        <dbReference type="ChEBI" id="CHEBI:30616"/>
        <dbReference type="ChEBI" id="CHEBI:43474"/>
        <dbReference type="ChEBI" id="CHEBI:456216"/>
        <dbReference type="EC" id="5.6.2.4"/>
    </reaction>
</comment>
<dbReference type="EMBL" id="CP001230">
    <property type="protein sequence ID" value="ACO03520.1"/>
    <property type="molecule type" value="Genomic_DNA"/>
</dbReference>
<name>C0QTS0_PERMH</name>
<evidence type="ECO:0000259" key="15">
    <source>
        <dbReference type="PROSITE" id="PS51198"/>
    </source>
</evidence>
<evidence type="ECO:0000256" key="11">
    <source>
        <dbReference type="ARBA" id="ARBA00034617"/>
    </source>
</evidence>
<keyword evidence="18" id="KW-1185">Reference proteome</keyword>
<dbReference type="GO" id="GO:0005524">
    <property type="term" value="F:ATP binding"/>
    <property type="evidence" value="ECO:0007669"/>
    <property type="project" value="UniProtKB-UniRule"/>
</dbReference>
<dbReference type="PANTHER" id="PTHR11070">
    <property type="entry name" value="UVRD / RECB / PCRA DNA HELICASE FAMILY MEMBER"/>
    <property type="match status" value="1"/>
</dbReference>
<keyword evidence="10" id="KW-0413">Isomerase</keyword>
<dbReference type="EC" id="5.6.2.4" evidence="12"/>
<dbReference type="Proteomes" id="UP000001366">
    <property type="component" value="Chromosome"/>
</dbReference>
<evidence type="ECO:0000256" key="5">
    <source>
        <dbReference type="ARBA" id="ARBA00022806"/>
    </source>
</evidence>
<gene>
    <name evidence="17" type="ordered locus">PERMA_0293</name>
</gene>
<dbReference type="PROSITE" id="PS51217">
    <property type="entry name" value="UVRD_HELICASE_CTER"/>
    <property type="match status" value="1"/>
</dbReference>
<dbReference type="SUPFAM" id="SSF52980">
    <property type="entry name" value="Restriction endonuclease-like"/>
    <property type="match status" value="1"/>
</dbReference>
<keyword evidence="5 14" id="KW-0347">Helicase</keyword>
<dbReference type="InterPro" id="IPR000212">
    <property type="entry name" value="DNA_helicase_UvrD/REP"/>
</dbReference>
<evidence type="ECO:0000256" key="10">
    <source>
        <dbReference type="ARBA" id="ARBA00023235"/>
    </source>
</evidence>